<dbReference type="OrthoDB" id="7275869at2"/>
<dbReference type="STRING" id="661478.OP10G_2290"/>
<reference evidence="1 2" key="1">
    <citation type="journal article" date="2014" name="PLoS ONE">
        <title>The first complete genome sequence of the class fimbriimonadia in the phylum armatimonadetes.</title>
        <authorList>
            <person name="Hu Z.Y."/>
            <person name="Wang Y.Z."/>
            <person name="Im W.T."/>
            <person name="Wang S.Y."/>
            <person name="Zhao G.P."/>
            <person name="Zheng H.J."/>
            <person name="Quan Z.X."/>
        </authorList>
    </citation>
    <scope>NUCLEOTIDE SEQUENCE [LARGE SCALE GENOMIC DNA]</scope>
    <source>
        <strain evidence="1">Gsoil 348</strain>
    </source>
</reference>
<name>A0A068NQ33_FIMGI</name>
<dbReference type="EMBL" id="CP007139">
    <property type="protein sequence ID" value="AIE85658.1"/>
    <property type="molecule type" value="Genomic_DNA"/>
</dbReference>
<dbReference type="KEGG" id="fgi:OP10G_2290"/>
<accession>A0A068NQ33</accession>
<keyword evidence="2" id="KW-1185">Reference proteome</keyword>
<dbReference type="HOGENOM" id="CLU_902393_0_0_0"/>
<evidence type="ECO:0000313" key="2">
    <source>
        <dbReference type="Proteomes" id="UP000027982"/>
    </source>
</evidence>
<gene>
    <name evidence="1" type="ORF">OP10G_2290</name>
</gene>
<dbReference type="RefSeq" id="WP_025225780.1">
    <property type="nucleotide sequence ID" value="NZ_CP007139.1"/>
</dbReference>
<organism evidence="1 2">
    <name type="scientific">Fimbriimonas ginsengisoli Gsoil 348</name>
    <dbReference type="NCBI Taxonomy" id="661478"/>
    <lineage>
        <taxon>Bacteria</taxon>
        <taxon>Bacillati</taxon>
        <taxon>Armatimonadota</taxon>
        <taxon>Fimbriimonadia</taxon>
        <taxon>Fimbriimonadales</taxon>
        <taxon>Fimbriimonadaceae</taxon>
        <taxon>Fimbriimonas</taxon>
    </lineage>
</organism>
<proteinExistence type="predicted"/>
<sequence length="308" mass="34242">MVLGLVFLLASRPGSQGGQYTAELKRLADADQADRQFASKPTAAQRKTMERNDAVRLRRVRQIVAGASELNADEFDMAALLFQHAPKPEDFVVAHELSACANALGKLSSMPAISEDRFLVNIHRKQRFGSQFERDGKTQAPVDEKPPTAVTDDFRLNMLCPPLALYREKGPMAFQSAMDPIFARLEKRRDPKHRLAGDPVASAKLASMPPSPGTRAAVLGFYQKAQIVTAADYGNAAKLLLSSSRSEELLLAHEFATLAMNEGYRPARRFFTDSWDAFMKSIGRHPRYSAHHESRAVRRVLFDPFLAD</sequence>
<protein>
    <submittedName>
        <fullName evidence="1">Uncharacterized protein</fullName>
    </submittedName>
</protein>
<dbReference type="Proteomes" id="UP000027982">
    <property type="component" value="Chromosome"/>
</dbReference>
<evidence type="ECO:0000313" key="1">
    <source>
        <dbReference type="EMBL" id="AIE85658.1"/>
    </source>
</evidence>
<dbReference type="eggNOG" id="COG0457">
    <property type="taxonomic scope" value="Bacteria"/>
</dbReference>
<dbReference type="AlphaFoldDB" id="A0A068NQ33"/>